<name>L1MMG3_9CORY</name>
<sequence>MELAAQGDRAIIGLFSRIYPCLTQTGTHNTTPIFAHAISKI</sequence>
<evidence type="ECO:0000313" key="1">
    <source>
        <dbReference type="EMBL" id="EKX92126.1"/>
    </source>
</evidence>
<gene>
    <name evidence="1" type="ORF">HMPREF9997_00413</name>
</gene>
<dbReference type="EMBL" id="AMEM01000007">
    <property type="protein sequence ID" value="EKX92126.1"/>
    <property type="molecule type" value="Genomic_DNA"/>
</dbReference>
<keyword evidence="2" id="KW-1185">Reference proteome</keyword>
<dbReference type="Proteomes" id="UP000010445">
    <property type="component" value="Unassembled WGS sequence"/>
</dbReference>
<organism evidence="1 2">
    <name type="scientific">Corynebacterium durum F0235</name>
    <dbReference type="NCBI Taxonomy" id="1035195"/>
    <lineage>
        <taxon>Bacteria</taxon>
        <taxon>Bacillati</taxon>
        <taxon>Actinomycetota</taxon>
        <taxon>Actinomycetes</taxon>
        <taxon>Mycobacteriales</taxon>
        <taxon>Corynebacteriaceae</taxon>
        <taxon>Corynebacterium</taxon>
    </lineage>
</organism>
<reference evidence="1 2" key="1">
    <citation type="submission" date="2012-05" db="EMBL/GenBank/DDBJ databases">
        <authorList>
            <person name="Weinstock G."/>
            <person name="Sodergren E."/>
            <person name="Lobos E.A."/>
            <person name="Fulton L."/>
            <person name="Fulton R."/>
            <person name="Courtney L."/>
            <person name="Fronick C."/>
            <person name="O'Laughlin M."/>
            <person name="Godfrey J."/>
            <person name="Wilson R.M."/>
            <person name="Miner T."/>
            <person name="Farmer C."/>
            <person name="Delehaunty K."/>
            <person name="Cordes M."/>
            <person name="Minx P."/>
            <person name="Tomlinson C."/>
            <person name="Chen J."/>
            <person name="Wollam A."/>
            <person name="Pepin K.H."/>
            <person name="Bhonagiri V."/>
            <person name="Zhang X."/>
            <person name="Suruliraj S."/>
            <person name="Warren W."/>
            <person name="Mitreva M."/>
            <person name="Mardis E.R."/>
            <person name="Wilson R.K."/>
        </authorList>
    </citation>
    <scope>NUCLEOTIDE SEQUENCE [LARGE SCALE GENOMIC DNA]</scope>
    <source>
        <strain evidence="1 2">F0235</strain>
    </source>
</reference>
<comment type="caution">
    <text evidence="1">The sequence shown here is derived from an EMBL/GenBank/DDBJ whole genome shotgun (WGS) entry which is preliminary data.</text>
</comment>
<dbReference type="AlphaFoldDB" id="L1MMG3"/>
<dbReference type="HOGENOM" id="CLU_3268678_0_0_11"/>
<accession>L1MMG3</accession>
<protein>
    <submittedName>
        <fullName evidence="1">Uncharacterized protein</fullName>
    </submittedName>
</protein>
<evidence type="ECO:0000313" key="2">
    <source>
        <dbReference type="Proteomes" id="UP000010445"/>
    </source>
</evidence>
<proteinExistence type="predicted"/>
<dbReference type="STRING" id="1035195.HMPREF9997_00413"/>